<dbReference type="Pfam" id="PF20431">
    <property type="entry name" value="E_motif"/>
    <property type="match status" value="1"/>
</dbReference>
<proteinExistence type="predicted"/>
<protein>
    <recommendedName>
        <fullName evidence="5">Pentatricopeptide repeat-containing protein</fullName>
    </recommendedName>
</protein>
<evidence type="ECO:0000256" key="1">
    <source>
        <dbReference type="ARBA" id="ARBA00022737"/>
    </source>
</evidence>
<feature type="repeat" description="PPR" evidence="2">
    <location>
        <begin position="725"/>
        <end position="759"/>
    </location>
</feature>
<dbReference type="FunFam" id="1.25.40.10:FF:000090">
    <property type="entry name" value="Pentatricopeptide repeat-containing protein, chloroplastic"/>
    <property type="match status" value="1"/>
</dbReference>
<feature type="repeat" description="PPR" evidence="2">
    <location>
        <begin position="116"/>
        <end position="150"/>
    </location>
</feature>
<dbReference type="NCBIfam" id="TIGR00756">
    <property type="entry name" value="PPR"/>
    <property type="match status" value="4"/>
</dbReference>
<evidence type="ECO:0000313" key="3">
    <source>
        <dbReference type="EMBL" id="KAI0497910.1"/>
    </source>
</evidence>
<dbReference type="SUPFAM" id="SSF48452">
    <property type="entry name" value="TPR-like"/>
    <property type="match status" value="1"/>
</dbReference>
<comment type="caution">
    <text evidence="3">The sequence shown here is derived from an EMBL/GenBank/DDBJ whole genome shotgun (WGS) entry which is preliminary data.</text>
</comment>
<keyword evidence="4" id="KW-1185">Reference proteome</keyword>
<feature type="repeat" description="PPR" evidence="2">
    <location>
        <begin position="624"/>
        <end position="658"/>
    </location>
</feature>
<reference evidence="3" key="1">
    <citation type="journal article" date="2022" name="Front. Genet.">
        <title>Chromosome-Scale Assembly of the Dendrobium nobile Genome Provides Insights Into the Molecular Mechanism of the Biosynthesis of the Medicinal Active Ingredient of Dendrobium.</title>
        <authorList>
            <person name="Xu Q."/>
            <person name="Niu S.-C."/>
            <person name="Li K.-L."/>
            <person name="Zheng P.-J."/>
            <person name="Zhang X.-J."/>
            <person name="Jia Y."/>
            <person name="Liu Y."/>
            <person name="Niu Y.-X."/>
            <person name="Yu L.-H."/>
            <person name="Chen D.-F."/>
            <person name="Zhang G.-Q."/>
        </authorList>
    </citation>
    <scope>NUCLEOTIDE SEQUENCE</scope>
    <source>
        <tissue evidence="3">Leaf</tissue>
    </source>
</reference>
<dbReference type="InterPro" id="IPR046848">
    <property type="entry name" value="E_motif"/>
</dbReference>
<dbReference type="InterPro" id="IPR046960">
    <property type="entry name" value="PPR_At4g14850-like_plant"/>
</dbReference>
<evidence type="ECO:0000256" key="2">
    <source>
        <dbReference type="PROSITE-ProRule" id="PRU00708"/>
    </source>
</evidence>
<dbReference type="PANTHER" id="PTHR24015">
    <property type="entry name" value="OS07G0578800 PROTEIN-RELATED"/>
    <property type="match status" value="1"/>
</dbReference>
<dbReference type="InterPro" id="IPR002885">
    <property type="entry name" value="PPR_rpt"/>
</dbReference>
<dbReference type="InterPro" id="IPR011990">
    <property type="entry name" value="TPR-like_helical_dom_sf"/>
</dbReference>
<evidence type="ECO:0000313" key="4">
    <source>
        <dbReference type="Proteomes" id="UP000829196"/>
    </source>
</evidence>
<dbReference type="Gene3D" id="1.25.40.10">
    <property type="entry name" value="Tetratricopeptide repeat domain"/>
    <property type="match status" value="7"/>
</dbReference>
<dbReference type="GO" id="GO:0003723">
    <property type="term" value="F:RNA binding"/>
    <property type="evidence" value="ECO:0007669"/>
    <property type="project" value="InterPro"/>
</dbReference>
<dbReference type="GO" id="GO:0009451">
    <property type="term" value="P:RNA modification"/>
    <property type="evidence" value="ECO:0007669"/>
    <property type="project" value="InterPro"/>
</dbReference>
<dbReference type="Pfam" id="PF13041">
    <property type="entry name" value="PPR_2"/>
    <property type="match status" value="3"/>
</dbReference>
<dbReference type="AlphaFoldDB" id="A0A8T3AP71"/>
<feature type="repeat" description="PPR" evidence="2">
    <location>
        <begin position="289"/>
        <end position="323"/>
    </location>
</feature>
<dbReference type="PROSITE" id="PS51375">
    <property type="entry name" value="PPR"/>
    <property type="match status" value="5"/>
</dbReference>
<dbReference type="Proteomes" id="UP000829196">
    <property type="component" value="Unassembled WGS sequence"/>
</dbReference>
<keyword evidence="1" id="KW-0677">Repeat</keyword>
<dbReference type="EMBL" id="JAGYWB010000015">
    <property type="protein sequence ID" value="KAI0497910.1"/>
    <property type="molecule type" value="Genomic_DNA"/>
</dbReference>
<feature type="repeat" description="PPR" evidence="2">
    <location>
        <begin position="522"/>
        <end position="557"/>
    </location>
</feature>
<dbReference type="PANTHER" id="PTHR24015:SF553">
    <property type="entry name" value="DYW DOMAIN-CONTAINING PROTEIN"/>
    <property type="match status" value="1"/>
</dbReference>
<dbReference type="Pfam" id="PF01535">
    <property type="entry name" value="PPR"/>
    <property type="match status" value="6"/>
</dbReference>
<name>A0A8T3AP71_DENNO</name>
<accession>A0A8T3AP71</accession>
<dbReference type="OrthoDB" id="1902039at2759"/>
<organism evidence="3 4">
    <name type="scientific">Dendrobium nobile</name>
    <name type="common">Orchid</name>
    <dbReference type="NCBI Taxonomy" id="94219"/>
    <lineage>
        <taxon>Eukaryota</taxon>
        <taxon>Viridiplantae</taxon>
        <taxon>Streptophyta</taxon>
        <taxon>Embryophyta</taxon>
        <taxon>Tracheophyta</taxon>
        <taxon>Spermatophyta</taxon>
        <taxon>Magnoliopsida</taxon>
        <taxon>Liliopsida</taxon>
        <taxon>Asparagales</taxon>
        <taxon>Orchidaceae</taxon>
        <taxon>Epidendroideae</taxon>
        <taxon>Malaxideae</taxon>
        <taxon>Dendrobiinae</taxon>
        <taxon>Dendrobium</taxon>
    </lineage>
</organism>
<evidence type="ECO:0008006" key="5">
    <source>
        <dbReference type="Google" id="ProtNLM"/>
    </source>
</evidence>
<sequence length="907" mass="101414">MRATFSRQFFSPSLYIGRLNLPLFSLTHLFPLCCIPAPADQSSPATNVSKKPTRPFYLLLLKASASSSIVHSVQSHAFKTGFLHDLIICTSVLNSLAEFGEVNRARKLFDEMPIRDVASWNAMLSGYVRNGLLLKARLLYQLMCSSCTRPNSLTLSVLLQICGDFDDQMLGRSIHGYACRHLELEDTFLGNSLIVYYNKFEDFKASERVFESLARPDIVSWNAMVSGYMTSSSPWSSLELLWILRNKCFHLDLITLEIALQACSRIGKDAIFDGVLIHGLLIRLGFKMDLYAQNCLLIMYCKCGMVASGQSLFDTMESKNFVSWNMIVSGYIYINCPFKALNLFLRALAYEAEISSDLLVSALQAVRLMGEQRKLVMSLHGLVIRMGFDSDIYISSSFISAYGGTVEVECARKFFNCILPVGNHSTVLFNSMISVYLHHGYFSEAVELTRKEFFYDAVSIVNILSLCIAKLGLKVGKAVHGYTIRNKFESDLFISTSLLELYITYGVLHTAFKIFLLMPDRNLVSWNTMIIGCARLGIPWASLKLFYDMQQKDGFLPDATSLVGAIEAISHRGIENERKFIHDYVIKSEFINDEFVSTSLICMHSRAHNFSKVNTVFDRARKLCIVTWNTMIAEYSHHGLMDRAISTFGRMKINGVTPDLVTMLCLLQGCIASASLNGLALVHSIICKSGYLADVYVGSALINAYSKCGELNMAWLVFDNMVLKTIVSWNSIIHGYGIHGDVQEACKLFLKMQESGLHPSAVTFLVLISACSHAGYVERGIYYLDLMIEAYSLHPRDEHISSFISLLGRGGLVEEANELLDKIPEDHGVFAWGAFIGACRVQGNMELALSAAQKLLVMNPLNPGYNALLSNILAESGRWMEASLTRSKADEVGFRKEKAWSMLQTLI</sequence>
<gene>
    <name evidence="3" type="ORF">KFK09_021148</name>
</gene>